<dbReference type="InterPro" id="IPR040387">
    <property type="entry name" value="RIN4/NOI4"/>
</dbReference>
<accession>A0ABD3BFB3</accession>
<dbReference type="Pfam" id="PF05627">
    <property type="entry name" value="AvrRpt-cleavage"/>
    <property type="match status" value="2"/>
</dbReference>
<dbReference type="InterPro" id="IPR008700">
    <property type="entry name" value="TypeIII_avirulence_cleave"/>
</dbReference>
<feature type="compositionally biased region" description="Polar residues" evidence="1">
    <location>
        <begin position="133"/>
        <end position="147"/>
    </location>
</feature>
<dbReference type="PANTHER" id="PTHR33159">
    <property type="entry name" value="RPM1-INTERACTING PROTEIN 4 (RIN4) FAMILY PROTEIN"/>
    <property type="match status" value="1"/>
</dbReference>
<feature type="region of interest" description="Disordered" evidence="1">
    <location>
        <begin position="195"/>
        <end position="225"/>
    </location>
</feature>
<gene>
    <name evidence="3" type="ORF">CASFOL_040261</name>
</gene>
<evidence type="ECO:0000256" key="1">
    <source>
        <dbReference type="SAM" id="MobiDB-lite"/>
    </source>
</evidence>
<name>A0ABD3BFB3_9LAMI</name>
<feature type="region of interest" description="Disordered" evidence="1">
    <location>
        <begin position="1"/>
        <end position="20"/>
    </location>
</feature>
<dbReference type="Proteomes" id="UP001632038">
    <property type="component" value="Unassembled WGS sequence"/>
</dbReference>
<comment type="caution">
    <text evidence="3">The sequence shown here is derived from an EMBL/GenBank/DDBJ whole genome shotgun (WGS) entry which is preliminary data.</text>
</comment>
<evidence type="ECO:0000313" key="3">
    <source>
        <dbReference type="EMBL" id="KAL3615967.1"/>
    </source>
</evidence>
<proteinExistence type="predicted"/>
<feature type="domain" description="RIN4 pathogenic type III effector avirulence factor Avr cleavage site" evidence="2">
    <location>
        <begin position="3"/>
        <end position="31"/>
    </location>
</feature>
<dbReference type="PANTHER" id="PTHR33159:SF6">
    <property type="entry name" value="RPM1-INTERACTING PROTEIN 4"/>
    <property type="match status" value="1"/>
</dbReference>
<protein>
    <recommendedName>
        <fullName evidence="2">RIN4 pathogenic type III effector avirulence factor Avr cleavage site domain-containing protein</fullName>
    </recommendedName>
</protein>
<keyword evidence="4" id="KW-1185">Reference proteome</keyword>
<evidence type="ECO:0000259" key="2">
    <source>
        <dbReference type="Pfam" id="PF05627"/>
    </source>
</evidence>
<feature type="region of interest" description="Disordered" evidence="1">
    <location>
        <begin position="30"/>
        <end position="178"/>
    </location>
</feature>
<feature type="domain" description="RIN4 pathogenic type III effector avirulence factor Avr cleavage site" evidence="2">
    <location>
        <begin position="163"/>
        <end position="195"/>
    </location>
</feature>
<reference evidence="4" key="1">
    <citation type="journal article" date="2024" name="IScience">
        <title>Strigolactones Initiate the Formation of Haustorium-like Structures in Castilleja.</title>
        <authorList>
            <person name="Buerger M."/>
            <person name="Peterson D."/>
            <person name="Chory J."/>
        </authorList>
    </citation>
    <scope>NUCLEOTIDE SEQUENCE [LARGE SCALE GENOMIC DNA]</scope>
</reference>
<sequence>MARSNVPKFGNWENEDSVPYTVYFDKARKKKTGGPMINPNDPPNIDPKPKTRAEEPMGKAAPVRPTTPEHRDGDFRQFSNSSGRSNNESGSGGRGQRPARVARPRAGSEHGSERSPLHPRFQQKVVGRGGGSQASEGRNYENSQGTPVRSRIRPARGDESPDKGATVPKFGAWNENDSQDAENFTHIFKRVRDERNTAMANPTATPKRASYDTHSQLSDEPKDVVSHGGRSIYVSFNC</sequence>
<feature type="compositionally biased region" description="Basic and acidic residues" evidence="1">
    <location>
        <begin position="47"/>
        <end position="57"/>
    </location>
</feature>
<dbReference type="AlphaFoldDB" id="A0ABD3BFB3"/>
<evidence type="ECO:0000313" key="4">
    <source>
        <dbReference type="Proteomes" id="UP001632038"/>
    </source>
</evidence>
<organism evidence="3 4">
    <name type="scientific">Castilleja foliolosa</name>
    <dbReference type="NCBI Taxonomy" id="1961234"/>
    <lineage>
        <taxon>Eukaryota</taxon>
        <taxon>Viridiplantae</taxon>
        <taxon>Streptophyta</taxon>
        <taxon>Embryophyta</taxon>
        <taxon>Tracheophyta</taxon>
        <taxon>Spermatophyta</taxon>
        <taxon>Magnoliopsida</taxon>
        <taxon>eudicotyledons</taxon>
        <taxon>Gunneridae</taxon>
        <taxon>Pentapetalae</taxon>
        <taxon>asterids</taxon>
        <taxon>lamiids</taxon>
        <taxon>Lamiales</taxon>
        <taxon>Orobanchaceae</taxon>
        <taxon>Pedicularideae</taxon>
        <taxon>Castillejinae</taxon>
        <taxon>Castilleja</taxon>
    </lineage>
</organism>
<feature type="compositionally biased region" description="Low complexity" evidence="1">
    <location>
        <begin position="79"/>
        <end position="89"/>
    </location>
</feature>
<dbReference type="EMBL" id="JAVIJP010000099">
    <property type="protein sequence ID" value="KAL3615967.1"/>
    <property type="molecule type" value="Genomic_DNA"/>
</dbReference>
<feature type="compositionally biased region" description="Basic and acidic residues" evidence="1">
    <location>
        <begin position="106"/>
        <end position="116"/>
    </location>
</feature>